<dbReference type="Ensembl" id="ENSOSIT00000050140.1">
    <property type="protein sequence ID" value="ENSOSIP00000047712.1"/>
    <property type="gene ID" value="ENSOSIG00000022517.1"/>
</dbReference>
<proteinExistence type="predicted"/>
<dbReference type="GO" id="GO:0015074">
    <property type="term" value="P:DNA integration"/>
    <property type="evidence" value="ECO:0007669"/>
    <property type="project" value="InterPro"/>
</dbReference>
<dbReference type="InterPro" id="IPR036397">
    <property type="entry name" value="RNaseH_sf"/>
</dbReference>
<organism evidence="3 4">
    <name type="scientific">Oryzias sinensis</name>
    <name type="common">Chinese medaka</name>
    <dbReference type="NCBI Taxonomy" id="183150"/>
    <lineage>
        <taxon>Eukaryota</taxon>
        <taxon>Metazoa</taxon>
        <taxon>Chordata</taxon>
        <taxon>Craniata</taxon>
        <taxon>Vertebrata</taxon>
        <taxon>Euteleostomi</taxon>
        <taxon>Actinopterygii</taxon>
        <taxon>Neopterygii</taxon>
        <taxon>Teleostei</taxon>
        <taxon>Neoteleostei</taxon>
        <taxon>Acanthomorphata</taxon>
        <taxon>Ovalentaria</taxon>
        <taxon>Atherinomorphae</taxon>
        <taxon>Beloniformes</taxon>
        <taxon>Adrianichthyidae</taxon>
        <taxon>Oryziinae</taxon>
        <taxon>Oryzias</taxon>
    </lineage>
</organism>
<evidence type="ECO:0000259" key="2">
    <source>
        <dbReference type="PROSITE" id="PS50994"/>
    </source>
</evidence>
<dbReference type="PANTHER" id="PTHR37984:SF15">
    <property type="entry name" value="INTEGRASE CATALYTIC DOMAIN-CONTAINING PROTEIN"/>
    <property type="match status" value="1"/>
</dbReference>
<accession>A0A8C7ZVR1</accession>
<evidence type="ECO:0000256" key="1">
    <source>
        <dbReference type="ARBA" id="ARBA00039658"/>
    </source>
</evidence>
<dbReference type="Proteomes" id="UP000694383">
    <property type="component" value="Unplaced"/>
</dbReference>
<dbReference type="GO" id="GO:0003676">
    <property type="term" value="F:nucleic acid binding"/>
    <property type="evidence" value="ECO:0007669"/>
    <property type="project" value="InterPro"/>
</dbReference>
<feature type="domain" description="Integrase catalytic" evidence="2">
    <location>
        <begin position="104"/>
        <end position="268"/>
    </location>
</feature>
<dbReference type="SUPFAM" id="SSF53098">
    <property type="entry name" value="Ribonuclease H-like"/>
    <property type="match status" value="1"/>
</dbReference>
<dbReference type="Gene3D" id="3.30.420.10">
    <property type="entry name" value="Ribonuclease H-like superfamily/Ribonuclease H"/>
    <property type="match status" value="1"/>
</dbReference>
<dbReference type="PANTHER" id="PTHR37984">
    <property type="entry name" value="PROTEIN CBG26694"/>
    <property type="match status" value="1"/>
</dbReference>
<dbReference type="InterPro" id="IPR050951">
    <property type="entry name" value="Retrovirus_Pol_polyprotein"/>
</dbReference>
<dbReference type="Pfam" id="PF17921">
    <property type="entry name" value="Integrase_H2C2"/>
    <property type="match status" value="1"/>
</dbReference>
<evidence type="ECO:0000313" key="3">
    <source>
        <dbReference type="Ensembl" id="ENSOSIP00000047712.1"/>
    </source>
</evidence>
<reference evidence="3" key="1">
    <citation type="submission" date="2025-08" db="UniProtKB">
        <authorList>
            <consortium name="Ensembl"/>
        </authorList>
    </citation>
    <scope>IDENTIFICATION</scope>
</reference>
<dbReference type="AlphaFoldDB" id="A0A8C7ZVR1"/>
<dbReference type="FunFam" id="1.10.340.70:FF:000001">
    <property type="entry name" value="Retrovirus-related Pol polyprotein from transposon gypsy-like Protein"/>
    <property type="match status" value="1"/>
</dbReference>
<dbReference type="InterPro" id="IPR041588">
    <property type="entry name" value="Integrase_H2C2"/>
</dbReference>
<keyword evidence="4" id="KW-1185">Reference proteome</keyword>
<sequence length="279" mass="30624">MVLGTTRWSLEQKVQASVPDPSSIPAGCLEGQLFVPSTLRTMVLKWGHSSRLACHPGVTRTGFLIAQRFWWPSMSSDIRAFVSACHVKTPRTPPPAGLLHPLPVPSRPWSHVSMDLITGLPNSQGRTVILTIIDRFSKLAHAIPLQRLPSAKELATLVLHHLFRLHGLSQSITSDRGPQFIAAFWKEFCNFLGIKVSLSSGFHSQTNGQVERYNQDLETSLRTKCGKNPKTWSSQLPWVEYAHNSLVNSTGVLSLSGRLWFSATLVSTSGAIGILLGTG</sequence>
<name>A0A8C7ZVR1_9TELE</name>
<evidence type="ECO:0000313" key="4">
    <source>
        <dbReference type="Proteomes" id="UP000694383"/>
    </source>
</evidence>
<reference evidence="3" key="2">
    <citation type="submission" date="2025-09" db="UniProtKB">
        <authorList>
            <consortium name="Ensembl"/>
        </authorList>
    </citation>
    <scope>IDENTIFICATION</scope>
</reference>
<dbReference type="InterPro" id="IPR012337">
    <property type="entry name" value="RNaseH-like_sf"/>
</dbReference>
<dbReference type="GeneTree" id="ENSGT01000000214408"/>
<dbReference type="Pfam" id="PF00665">
    <property type="entry name" value="rve"/>
    <property type="match status" value="1"/>
</dbReference>
<dbReference type="Gene3D" id="1.10.340.70">
    <property type="match status" value="1"/>
</dbReference>
<dbReference type="InterPro" id="IPR001584">
    <property type="entry name" value="Integrase_cat-core"/>
</dbReference>
<protein>
    <recommendedName>
        <fullName evidence="1">Gypsy retrotransposon integrase-like protein 1</fullName>
    </recommendedName>
</protein>
<dbReference type="PROSITE" id="PS50994">
    <property type="entry name" value="INTEGRASE"/>
    <property type="match status" value="1"/>
</dbReference>